<dbReference type="CDD" id="cd00635">
    <property type="entry name" value="PLPDE_III_YBL036c_like"/>
    <property type="match status" value="1"/>
</dbReference>
<dbReference type="PANTHER" id="PTHR10146:SF14">
    <property type="entry name" value="PYRIDOXAL PHOSPHATE HOMEOSTASIS PROTEIN"/>
    <property type="match status" value="1"/>
</dbReference>
<dbReference type="AlphaFoldDB" id="A0A381V7I0"/>
<sequence>MPNITKRFIGHLQTNKVKKCIALFDTIDSVDSLKLAKKISQVAETFNRTISVLLEINTSGEQQKHGFSPDLTENMMSCFNEKNIKIKGLMTIAPHTTDKGKLRNSFSQLRELQDRIKHFLKTDQVTELSMGMSGDYEIAVEEGSTMIRLGTKLFGKRDM</sequence>
<protein>
    <recommendedName>
        <fullName evidence="2">Alanine racemase N-terminal domain-containing protein</fullName>
    </recommendedName>
</protein>
<proteinExistence type="predicted"/>
<organism evidence="3">
    <name type="scientific">marine metagenome</name>
    <dbReference type="NCBI Taxonomy" id="408172"/>
    <lineage>
        <taxon>unclassified sequences</taxon>
        <taxon>metagenomes</taxon>
        <taxon>ecological metagenomes</taxon>
    </lineage>
</organism>
<reference evidence="3" key="1">
    <citation type="submission" date="2018-05" db="EMBL/GenBank/DDBJ databases">
        <authorList>
            <person name="Lanie J.A."/>
            <person name="Ng W.-L."/>
            <person name="Kazmierczak K.M."/>
            <person name="Andrzejewski T.M."/>
            <person name="Davidsen T.M."/>
            <person name="Wayne K.J."/>
            <person name="Tettelin H."/>
            <person name="Glass J.I."/>
            <person name="Rusch D."/>
            <person name="Podicherti R."/>
            <person name="Tsui H.-C.T."/>
            <person name="Winkler M.E."/>
        </authorList>
    </citation>
    <scope>NUCLEOTIDE SEQUENCE</scope>
</reference>
<dbReference type="InterPro" id="IPR029066">
    <property type="entry name" value="PLP-binding_barrel"/>
</dbReference>
<accession>A0A381V7I0</accession>
<evidence type="ECO:0000259" key="2">
    <source>
        <dbReference type="Pfam" id="PF01168"/>
    </source>
</evidence>
<dbReference type="PANTHER" id="PTHR10146">
    <property type="entry name" value="PROLINE SYNTHETASE CO-TRANSCRIBED BACTERIAL HOMOLOG PROTEIN"/>
    <property type="match status" value="1"/>
</dbReference>
<dbReference type="Gene3D" id="3.20.20.10">
    <property type="entry name" value="Alanine racemase"/>
    <property type="match status" value="1"/>
</dbReference>
<dbReference type="EMBL" id="UINC01008063">
    <property type="protein sequence ID" value="SVA36335.1"/>
    <property type="molecule type" value="Genomic_DNA"/>
</dbReference>
<dbReference type="SUPFAM" id="SSF51419">
    <property type="entry name" value="PLP-binding barrel"/>
    <property type="match status" value="1"/>
</dbReference>
<dbReference type="InterPro" id="IPR001608">
    <property type="entry name" value="Ala_racemase_N"/>
</dbReference>
<dbReference type="Pfam" id="PF01168">
    <property type="entry name" value="Ala_racemase_N"/>
    <property type="match status" value="1"/>
</dbReference>
<gene>
    <name evidence="3" type="ORF">METZ01_LOCUS89189</name>
</gene>
<dbReference type="NCBIfam" id="TIGR00044">
    <property type="entry name" value="YggS family pyridoxal phosphate-dependent enzyme"/>
    <property type="match status" value="1"/>
</dbReference>
<name>A0A381V7I0_9ZZZZ</name>
<feature type="domain" description="Alanine racemase N-terminal" evidence="2">
    <location>
        <begin position="10"/>
        <end position="157"/>
    </location>
</feature>
<dbReference type="InterPro" id="IPR011078">
    <property type="entry name" value="PyrdxlP_homeostasis"/>
</dbReference>
<evidence type="ECO:0000256" key="1">
    <source>
        <dbReference type="ARBA" id="ARBA00022898"/>
    </source>
</evidence>
<dbReference type="GO" id="GO:0030170">
    <property type="term" value="F:pyridoxal phosphate binding"/>
    <property type="evidence" value="ECO:0007669"/>
    <property type="project" value="InterPro"/>
</dbReference>
<keyword evidence="1" id="KW-0663">Pyridoxal phosphate</keyword>
<evidence type="ECO:0000313" key="3">
    <source>
        <dbReference type="EMBL" id="SVA36335.1"/>
    </source>
</evidence>